<dbReference type="VEuPathDB" id="FungiDB:VP01_492g1"/>
<keyword evidence="1" id="KW-0812">Transmembrane</keyword>
<reference evidence="2 3" key="1">
    <citation type="submission" date="2015-08" db="EMBL/GenBank/DDBJ databases">
        <title>Next Generation Sequencing and Analysis of the Genome of Puccinia sorghi L Schw, the Causal Agent of Maize Common Rust.</title>
        <authorList>
            <person name="Rochi L."/>
            <person name="Burguener G."/>
            <person name="Darino M."/>
            <person name="Turjanski A."/>
            <person name="Kreff E."/>
            <person name="Dieguez M.J."/>
            <person name="Sacco F."/>
        </authorList>
    </citation>
    <scope>NUCLEOTIDE SEQUENCE [LARGE SCALE GENOMIC DNA]</scope>
    <source>
        <strain evidence="2 3">RO10H11247</strain>
    </source>
</reference>
<feature type="transmembrane region" description="Helical" evidence="1">
    <location>
        <begin position="226"/>
        <end position="246"/>
    </location>
</feature>
<gene>
    <name evidence="2" type="ORF">VP01_492g1</name>
</gene>
<dbReference type="AlphaFoldDB" id="A0A0L6UM25"/>
<dbReference type="EMBL" id="LAVV01010087">
    <property type="protein sequence ID" value="KNZ49571.1"/>
    <property type="molecule type" value="Genomic_DNA"/>
</dbReference>
<comment type="caution">
    <text evidence="2">The sequence shown here is derived from an EMBL/GenBank/DDBJ whole genome shotgun (WGS) entry which is preliminary data.</text>
</comment>
<sequence length="383" mass="44007">MCMAAEEIISQPLETIHSLHWPPLIVLIGCCGKKTHLWLKLLHYVDKHSLFTAPCCCNPERDSEYSSLNTKTLAPPTTTPSRPFPPLQQPASIDFHSPQNHPDLFSPVLHTIYIIPASFYLSTYSHFPTIFYDNHVFLLFHFLILCHSPAKSNNSGGIFPLPFTTPSLLEAVCFLFSHPPSLLTYSQISFNGCTCNIYMYSLFLSVSLPFVLELIQYSLFYSVIKFLLLFYFFHYPSLCLYSLIFSHRKAYDILKMDQMMLNCMRLPNQDYPHERCHEQLILIIYDQWVIIIVLIACQDNDSAATDFTSHFFQNSGLSTPNPKLRQWAHSALLGIKGPLWAPLYLTRQCVHVAFVFGLVRGLILNENEGCVQCLAKNFWWSNF</sequence>
<evidence type="ECO:0000256" key="1">
    <source>
        <dbReference type="SAM" id="Phobius"/>
    </source>
</evidence>
<evidence type="ECO:0000313" key="2">
    <source>
        <dbReference type="EMBL" id="KNZ49571.1"/>
    </source>
</evidence>
<proteinExistence type="predicted"/>
<keyword evidence="1" id="KW-1133">Transmembrane helix</keyword>
<organism evidence="2 3">
    <name type="scientific">Puccinia sorghi</name>
    <dbReference type="NCBI Taxonomy" id="27349"/>
    <lineage>
        <taxon>Eukaryota</taxon>
        <taxon>Fungi</taxon>
        <taxon>Dikarya</taxon>
        <taxon>Basidiomycota</taxon>
        <taxon>Pucciniomycotina</taxon>
        <taxon>Pucciniomycetes</taxon>
        <taxon>Pucciniales</taxon>
        <taxon>Pucciniaceae</taxon>
        <taxon>Puccinia</taxon>
    </lineage>
</organism>
<accession>A0A0L6UM25</accession>
<dbReference type="Proteomes" id="UP000037035">
    <property type="component" value="Unassembled WGS sequence"/>
</dbReference>
<protein>
    <submittedName>
        <fullName evidence="2">Uncharacterized protein</fullName>
    </submittedName>
</protein>
<name>A0A0L6UM25_9BASI</name>
<feature type="transmembrane region" description="Helical" evidence="1">
    <location>
        <begin position="197"/>
        <end position="220"/>
    </location>
</feature>
<keyword evidence="1" id="KW-0472">Membrane</keyword>
<evidence type="ECO:0000313" key="3">
    <source>
        <dbReference type="Proteomes" id="UP000037035"/>
    </source>
</evidence>
<keyword evidence="3" id="KW-1185">Reference proteome</keyword>